<dbReference type="EMBL" id="NHYD01002011">
    <property type="protein sequence ID" value="PPQ88826.1"/>
    <property type="molecule type" value="Genomic_DNA"/>
</dbReference>
<dbReference type="Proteomes" id="UP000283269">
    <property type="component" value="Unassembled WGS sequence"/>
</dbReference>
<dbReference type="AlphaFoldDB" id="A0A409XDJ2"/>
<organism evidence="1 2">
    <name type="scientific">Psilocybe cyanescens</name>
    <dbReference type="NCBI Taxonomy" id="93625"/>
    <lineage>
        <taxon>Eukaryota</taxon>
        <taxon>Fungi</taxon>
        <taxon>Dikarya</taxon>
        <taxon>Basidiomycota</taxon>
        <taxon>Agaricomycotina</taxon>
        <taxon>Agaricomycetes</taxon>
        <taxon>Agaricomycetidae</taxon>
        <taxon>Agaricales</taxon>
        <taxon>Agaricineae</taxon>
        <taxon>Strophariaceae</taxon>
        <taxon>Psilocybe</taxon>
    </lineage>
</organism>
<gene>
    <name evidence="1" type="ORF">CVT25_009312</name>
</gene>
<keyword evidence="2" id="KW-1185">Reference proteome</keyword>
<protein>
    <submittedName>
        <fullName evidence="1">Uncharacterized protein</fullName>
    </submittedName>
</protein>
<sequence>MHTANSPQESRRICICICISPSSIVIVTRFPDPLQLPYKLVAKCLLISTSICGGSTGTVRFKRLTKSLALPGVEVEAEPCIRQASGSKALVNDRWMIGWSSLQPPQGERRHVKPKATAGHRRRRGLRTLALSSRFQNSEFGDRDIRKRKRIGGSTSDPAESHRGLTYLLVTRCRVCMNAFVNVCKLRNDRRASNVNVPEDKSVQRSEVESAALYATPGLFVISSLLADPPYEAIPVLVIGVLISRPLGPG</sequence>
<comment type="caution">
    <text evidence="1">The sequence shown here is derived from an EMBL/GenBank/DDBJ whole genome shotgun (WGS) entry which is preliminary data.</text>
</comment>
<name>A0A409XDJ2_PSICY</name>
<dbReference type="InParanoid" id="A0A409XDJ2"/>
<reference evidence="1 2" key="1">
    <citation type="journal article" date="2018" name="Evol. Lett.">
        <title>Horizontal gene cluster transfer increased hallucinogenic mushroom diversity.</title>
        <authorList>
            <person name="Reynolds H.T."/>
            <person name="Vijayakumar V."/>
            <person name="Gluck-Thaler E."/>
            <person name="Korotkin H.B."/>
            <person name="Matheny P.B."/>
            <person name="Slot J.C."/>
        </authorList>
    </citation>
    <scope>NUCLEOTIDE SEQUENCE [LARGE SCALE GENOMIC DNA]</scope>
    <source>
        <strain evidence="1 2">2631</strain>
    </source>
</reference>
<evidence type="ECO:0000313" key="1">
    <source>
        <dbReference type="EMBL" id="PPQ88826.1"/>
    </source>
</evidence>
<accession>A0A409XDJ2</accession>
<evidence type="ECO:0000313" key="2">
    <source>
        <dbReference type="Proteomes" id="UP000283269"/>
    </source>
</evidence>
<proteinExistence type="predicted"/>